<dbReference type="Pfam" id="PF00207">
    <property type="entry name" value="A2M"/>
    <property type="match status" value="1"/>
</dbReference>
<evidence type="ECO:0000256" key="3">
    <source>
        <dbReference type="ARBA" id="ARBA00022525"/>
    </source>
</evidence>
<keyword evidence="3" id="KW-0964">Secreted</keyword>
<feature type="signal peptide" evidence="10">
    <location>
        <begin position="1"/>
        <end position="24"/>
    </location>
</feature>
<keyword evidence="6 10" id="KW-0732">Signal</keyword>
<keyword evidence="4" id="KW-0645">Protease</keyword>
<dbReference type="PANTHER" id="PTHR13062:SF12">
    <property type="entry name" value="ALPHA-2-MACROGLOBULIN DOMAIN-CONTAINING PROTEIN"/>
    <property type="match status" value="1"/>
</dbReference>
<dbReference type="SMART" id="SM01360">
    <property type="entry name" value="A2M"/>
    <property type="match status" value="1"/>
</dbReference>
<keyword evidence="9" id="KW-0482">Metalloprotease</keyword>
<protein>
    <recommendedName>
        <fullName evidence="14">Alpha-2-macroglobulin domain-containing protein</fullName>
    </recommendedName>
</protein>
<evidence type="ECO:0000256" key="5">
    <source>
        <dbReference type="ARBA" id="ARBA00022723"/>
    </source>
</evidence>
<evidence type="ECO:0000259" key="12">
    <source>
        <dbReference type="SMART" id="SM01360"/>
    </source>
</evidence>
<comment type="subcellular location">
    <subcellularLocation>
        <location evidence="2">Secreted</location>
    </subcellularLocation>
</comment>
<dbReference type="GO" id="GO:0004866">
    <property type="term" value="F:endopeptidase inhibitor activity"/>
    <property type="evidence" value="ECO:0007669"/>
    <property type="project" value="InterPro"/>
</dbReference>
<name>A0A7S4L9Z8_9EUGL</name>
<keyword evidence="7" id="KW-0378">Hydrolase</keyword>
<dbReference type="Gene3D" id="2.60.40.1930">
    <property type="match status" value="1"/>
</dbReference>
<organism evidence="13">
    <name type="scientific">Eutreptiella gymnastica</name>
    <dbReference type="NCBI Taxonomy" id="73025"/>
    <lineage>
        <taxon>Eukaryota</taxon>
        <taxon>Discoba</taxon>
        <taxon>Euglenozoa</taxon>
        <taxon>Euglenida</taxon>
        <taxon>Spirocuta</taxon>
        <taxon>Euglenophyceae</taxon>
        <taxon>Eutreptiales</taxon>
        <taxon>Eutreptiaceae</taxon>
        <taxon>Eutreptiella</taxon>
    </lineage>
</organism>
<keyword evidence="5" id="KW-0479">Metal-binding</keyword>
<feature type="chain" id="PRO_5031192646" description="Alpha-2-macroglobulin domain-containing protein" evidence="10">
    <location>
        <begin position="25"/>
        <end position="2166"/>
    </location>
</feature>
<evidence type="ECO:0000256" key="2">
    <source>
        <dbReference type="ARBA" id="ARBA00004613"/>
    </source>
</evidence>
<accession>A0A7S4L9Z8</accession>
<evidence type="ECO:0000256" key="10">
    <source>
        <dbReference type="SAM" id="SignalP"/>
    </source>
</evidence>
<evidence type="ECO:0000256" key="1">
    <source>
        <dbReference type="ARBA" id="ARBA00001947"/>
    </source>
</evidence>
<comment type="cofactor">
    <cofactor evidence="1">
        <name>Zn(2+)</name>
        <dbReference type="ChEBI" id="CHEBI:29105"/>
    </cofactor>
</comment>
<dbReference type="InterPro" id="IPR001599">
    <property type="entry name" value="Macroglobln_a2"/>
</dbReference>
<evidence type="ECO:0000256" key="8">
    <source>
        <dbReference type="ARBA" id="ARBA00022833"/>
    </source>
</evidence>
<feature type="domain" description="Alpha-2-macroglobulin" evidence="12">
    <location>
        <begin position="1416"/>
        <end position="1511"/>
    </location>
</feature>
<proteinExistence type="predicted"/>
<reference evidence="13" key="1">
    <citation type="submission" date="2021-01" db="EMBL/GenBank/DDBJ databases">
        <authorList>
            <person name="Corre E."/>
            <person name="Pelletier E."/>
            <person name="Niang G."/>
            <person name="Scheremetjew M."/>
            <person name="Finn R."/>
            <person name="Kale V."/>
            <person name="Holt S."/>
            <person name="Cochrane G."/>
            <person name="Meng A."/>
            <person name="Brown T."/>
            <person name="Cohen L."/>
        </authorList>
    </citation>
    <scope>NUCLEOTIDE SEQUENCE</scope>
    <source>
        <strain evidence="13">CCMP1594</strain>
    </source>
</reference>
<dbReference type="PANTHER" id="PTHR13062">
    <property type="entry name" value="COLLAGENASE"/>
    <property type="match status" value="1"/>
</dbReference>
<evidence type="ECO:0000313" key="13">
    <source>
        <dbReference type="EMBL" id="CAE0816053.1"/>
    </source>
</evidence>
<dbReference type="GO" id="GO:0046872">
    <property type="term" value="F:metal ion binding"/>
    <property type="evidence" value="ECO:0007669"/>
    <property type="project" value="UniProtKB-KW"/>
</dbReference>
<gene>
    <name evidence="13" type="ORF">EGYM00163_LOCUS27212</name>
</gene>
<dbReference type="SMART" id="SM01359">
    <property type="entry name" value="A2M_N_2"/>
    <property type="match status" value="1"/>
</dbReference>
<evidence type="ECO:0000256" key="7">
    <source>
        <dbReference type="ARBA" id="ARBA00022801"/>
    </source>
</evidence>
<evidence type="ECO:0008006" key="14">
    <source>
        <dbReference type="Google" id="ProtNLM"/>
    </source>
</evidence>
<evidence type="ECO:0000256" key="9">
    <source>
        <dbReference type="ARBA" id="ARBA00023049"/>
    </source>
</evidence>
<dbReference type="Pfam" id="PF17973">
    <property type="entry name" value="bMG10"/>
    <property type="match status" value="1"/>
</dbReference>
<sequence length="2166" mass="236016">MPRSLQQLGAGSILAASLVPGVVGELQFGCITDLPIVGQSAKQTWCCAQDRLLCRTEPYSCTKVPGETWPRERTHWCCQNKGVECKAEVLMYDCDSDSARWSPAHAAWCCENARKGCRPSDANASPPPNPFAELDAYLPLPLTLSTIVTKQMVQRRQSLTIVFNRAVIPLGSNFAPVDSSKALQVHGVDPLLWQCQGQDRGATPPVPGRARWVTTSILRFDPNEDWATDLHCELSVNPELRTFDGTKLAPTTIKARFKTPALTMHLLTVESEAAQNATSGLWAARVGNQRVPECPPDAVVTLRFNAKVDASRLQGHLAIVDQAGVRRPVTIIPDAECAPCATLRVRLPEVEKYQEYQIQMPVGMEVNAFAGPTTKPLQAPVMGLRPFTIPWMSSKWMKLSQNNQRIWIPHGIPESTDLQKLRAALSFDPPIGPWTLSRVSPAVLNIHGDFQPNTEYRISVVADDTIRDGFGLPLLGNDVTKWSEPLQPFLSGPLDFTLFSPVQSSPDLQFLLRGRRPGPPEKYVPSCDALVLKAKPVTVSGVADALNTLYFGCQDSDRYFRDRSVVTVGPAPTADDVMHTITVPGERLYEPSGVYLQRETQVQGPWQERCRPHSYHHCRLFARASFGVSTVTAPGQVTVWVTALLTAQGLADAEVEVYEVPDDYRRSNRVVRRERATTDRTGLAVVATALTGRVQVVVTHSGQLSFTELYIPHPAVPGLIYGDLLTDRTLYRAGEEVHIKGYVQRYNADGVLQRLAEYPGAARLDLEVDFGSDSDRVVVPVAVDPTFGSFDGTVPIPSDVKYGHKSVSLRASGPRDHEYWHIDTASFTIADPRVPTGVLELSTPTRIYRPRDSAVPLRIVTKTYTGTVAKGTQVTLRWRVGEHSGESTVRVPEGTVEYPFRCADSIVRSAAEKRQDLSISVEWLTASRDLLRQSVTVRVAKSLWEGTLSVPAGAKDVLPGFPAKAELRLVIAKPTAVSPAKPPTVAMRVARHTSASDAEAYAQAAAAAVGDVQFRWDAESARDGDTLVTAVATFTIPTMGEYRIVARYVDENRVAQYAAVVVGRTEAQWRRRPLVDWRPVQALEVVGQDYAAGEQVTLRWVSPFPAAQVLVQWGGGYTAPRHVLLPLTQGPNLLNFTLGSECLRGCDAVASVVTPAQTPVALPVPVSQMLDTTLPQHIDLGAVAIPVAVPKRTVPVAVQVPAEVAPGATADIALTLPLEDGAQGEVAVWVVDKALLDLQPNPLPTTLKVQQLPSVHSDLSGQSTYDQLTSAETLRKALNLTRERLLQDPWVYQGSWQPHPGSQLDTDTASYLECIYGQMTHFPTPGEGYSDPCLPVPRGEPMFMADGVEEMAMDAAAPGAAPPRAAMLKSGLERATANTIAAPVAAEAEAYGTAMGGAAAASAAPAVLLRSDFKATAMFVGKAAADAQGRVRVSFNVPDNIGTWVVRAVAVVAEKDGVTRRFGNAEAKVVARRPVSLLASMPRVVRVGDTFRAGCTVTAVRDGPVTLHARFDGPSALRFVGPTQKSVTLRAHAPQEIVFELQSIALGAATVQYMAVQGGESDAFEHKLSSLGLQEPVFMATSFAIAASLVPVPWDEAMRFPEAVPGSGVVTIVAGVGRFPAVQAAGEGVGQHVNASISERGYAYATDLLSIVLVPQVYDGYSVASGTDVVERARTLRALALRELVQHSSGAGLLELPRSRMRYPWTSLSLNIFGVFVWHRLQEGSRTPLDYNAHVTHWEAAIWQELEEMHLRAQGTDRRFPWGLLTEVYFAYGAQPPPANMVPLHFAFEALIQHVDVMSDLQRAMLVITICKRHERGRYQELVKSVTELLYTSLRVQGRTAYIAREEGSAHAASMETNALVLWALLESGLYTREPLLEKLANYVAEGKEGHGLRAYYSFATKVSVYRMMALAEYDAARGSAKPHLALTVSETGSGSVLMQQRFDAAARPPANYHSRWEAFAGPQPSVLQFEAVGSGEASVTVALEFIPNRTFASPVYFGLFVEKAIVVLSGPDGSGVPYTPDMRLEAGQVVKVTIQVTTPDDLWNNVVVVDPLPGCLEAVDPNVGQSVPRYPRPPPRLRSRRLVYDPMMWFPYDPERWAFPSMEVHKDEVTFMARYLRAGSHTCTYEAVVVTSGLFRVPPTKAYLSTQPELMGLSGSHSITVADRK</sequence>
<feature type="domain" description="Alpha-2-macroglobulin bait region" evidence="11">
    <location>
        <begin position="1081"/>
        <end position="1238"/>
    </location>
</feature>
<dbReference type="Gene3D" id="2.60.40.3710">
    <property type="match status" value="1"/>
</dbReference>
<dbReference type="InterPro" id="IPR041246">
    <property type="entry name" value="Bact_MG10"/>
</dbReference>
<evidence type="ECO:0000256" key="6">
    <source>
        <dbReference type="ARBA" id="ARBA00022729"/>
    </source>
</evidence>
<dbReference type="GO" id="GO:0005576">
    <property type="term" value="C:extracellular region"/>
    <property type="evidence" value="ECO:0007669"/>
    <property type="project" value="UniProtKB-SubCell"/>
</dbReference>
<dbReference type="EMBL" id="HBJA01077620">
    <property type="protein sequence ID" value="CAE0816053.1"/>
    <property type="molecule type" value="Transcribed_RNA"/>
</dbReference>
<dbReference type="GO" id="GO:0008237">
    <property type="term" value="F:metallopeptidase activity"/>
    <property type="evidence" value="ECO:0007669"/>
    <property type="project" value="UniProtKB-KW"/>
</dbReference>
<evidence type="ECO:0000256" key="4">
    <source>
        <dbReference type="ARBA" id="ARBA00022670"/>
    </source>
</evidence>
<dbReference type="InterPro" id="IPR011625">
    <property type="entry name" value="A2M_N_BRD"/>
</dbReference>
<keyword evidence="8" id="KW-0862">Zinc</keyword>
<evidence type="ECO:0000259" key="11">
    <source>
        <dbReference type="SMART" id="SM01359"/>
    </source>
</evidence>
<dbReference type="GO" id="GO:0006508">
    <property type="term" value="P:proteolysis"/>
    <property type="evidence" value="ECO:0007669"/>
    <property type="project" value="UniProtKB-KW"/>
</dbReference>